<keyword evidence="1" id="KW-0175">Coiled coil</keyword>
<evidence type="ECO:0000313" key="3">
    <source>
        <dbReference type="Proteomes" id="UP001161247"/>
    </source>
</evidence>
<dbReference type="Proteomes" id="UP001161247">
    <property type="component" value="Chromosome 1"/>
</dbReference>
<evidence type="ECO:0000313" key="2">
    <source>
        <dbReference type="EMBL" id="CAI9090311.1"/>
    </source>
</evidence>
<feature type="coiled-coil region" evidence="1">
    <location>
        <begin position="63"/>
        <end position="125"/>
    </location>
</feature>
<keyword evidence="3" id="KW-1185">Reference proteome</keyword>
<name>A0AAV1C3U3_OLDCO</name>
<protein>
    <submittedName>
        <fullName evidence="2">OLC1v1025060C3</fullName>
    </submittedName>
</protein>
<proteinExistence type="predicted"/>
<sequence length="190" mass="21608">MKRKKEEAERKERRKRCLRGWSIIAFGQLLGSDGSAAATGRKSSGVLAATEISTAMMRFLLRSRNLREEIFKAQAKEKEMEHEKAVREEIFQKEQLLLTAKEKELASLQARYNELDTKMKEFRDLHISKVDLDKCFVAFLFRVLQTGGMANIVAKINETAKNMVATVLQLPASRGWRTKNQLMPSGLSSS</sequence>
<organism evidence="2 3">
    <name type="scientific">Oldenlandia corymbosa var. corymbosa</name>
    <dbReference type="NCBI Taxonomy" id="529605"/>
    <lineage>
        <taxon>Eukaryota</taxon>
        <taxon>Viridiplantae</taxon>
        <taxon>Streptophyta</taxon>
        <taxon>Embryophyta</taxon>
        <taxon>Tracheophyta</taxon>
        <taxon>Spermatophyta</taxon>
        <taxon>Magnoliopsida</taxon>
        <taxon>eudicotyledons</taxon>
        <taxon>Gunneridae</taxon>
        <taxon>Pentapetalae</taxon>
        <taxon>asterids</taxon>
        <taxon>lamiids</taxon>
        <taxon>Gentianales</taxon>
        <taxon>Rubiaceae</taxon>
        <taxon>Rubioideae</taxon>
        <taxon>Spermacoceae</taxon>
        <taxon>Hedyotis-Oldenlandia complex</taxon>
        <taxon>Oldenlandia</taxon>
    </lineage>
</organism>
<gene>
    <name evidence="2" type="ORF">OLC1_LOCUS2493</name>
</gene>
<accession>A0AAV1C3U3</accession>
<dbReference type="AlphaFoldDB" id="A0AAV1C3U3"/>
<reference evidence="2" key="1">
    <citation type="submission" date="2023-03" db="EMBL/GenBank/DDBJ databases">
        <authorList>
            <person name="Julca I."/>
        </authorList>
    </citation>
    <scope>NUCLEOTIDE SEQUENCE</scope>
</reference>
<dbReference type="EMBL" id="OX459118">
    <property type="protein sequence ID" value="CAI9090311.1"/>
    <property type="molecule type" value="Genomic_DNA"/>
</dbReference>
<evidence type="ECO:0000256" key="1">
    <source>
        <dbReference type="SAM" id="Coils"/>
    </source>
</evidence>